<reference evidence="2 3" key="1">
    <citation type="submission" date="2024-11" db="EMBL/GenBank/DDBJ databases">
        <title>Adaptive evolution of stress response genes in parasites aligns with host niche diversity.</title>
        <authorList>
            <person name="Hahn C."/>
            <person name="Resl P."/>
        </authorList>
    </citation>
    <scope>NUCLEOTIDE SEQUENCE [LARGE SCALE GENOMIC DNA]</scope>
    <source>
        <strain evidence="2">EGGRZ-B1_66</strain>
        <tissue evidence="2">Body</tissue>
    </source>
</reference>
<feature type="region of interest" description="Disordered" evidence="1">
    <location>
        <begin position="162"/>
        <end position="286"/>
    </location>
</feature>
<name>A0ABD2QL31_9PLAT</name>
<proteinExistence type="predicted"/>
<protein>
    <submittedName>
        <fullName evidence="2">Uncharacterized protein</fullName>
    </submittedName>
</protein>
<comment type="caution">
    <text evidence="2">The sequence shown here is derived from an EMBL/GenBank/DDBJ whole genome shotgun (WGS) entry which is preliminary data.</text>
</comment>
<accession>A0ABD2QL31</accession>
<feature type="compositionally biased region" description="Polar residues" evidence="1">
    <location>
        <begin position="166"/>
        <end position="184"/>
    </location>
</feature>
<evidence type="ECO:0000256" key="1">
    <source>
        <dbReference type="SAM" id="MobiDB-lite"/>
    </source>
</evidence>
<gene>
    <name evidence="2" type="ORF">Ciccas_001256</name>
</gene>
<organism evidence="2 3">
    <name type="scientific">Cichlidogyrus casuarinus</name>
    <dbReference type="NCBI Taxonomy" id="1844966"/>
    <lineage>
        <taxon>Eukaryota</taxon>
        <taxon>Metazoa</taxon>
        <taxon>Spiralia</taxon>
        <taxon>Lophotrochozoa</taxon>
        <taxon>Platyhelminthes</taxon>
        <taxon>Monogenea</taxon>
        <taxon>Monopisthocotylea</taxon>
        <taxon>Dactylogyridea</taxon>
        <taxon>Ancyrocephalidae</taxon>
        <taxon>Cichlidogyrus</taxon>
    </lineage>
</organism>
<dbReference type="AlphaFoldDB" id="A0ABD2QL31"/>
<evidence type="ECO:0000313" key="3">
    <source>
        <dbReference type="Proteomes" id="UP001626550"/>
    </source>
</evidence>
<evidence type="ECO:0000313" key="2">
    <source>
        <dbReference type="EMBL" id="KAL3320067.1"/>
    </source>
</evidence>
<dbReference type="EMBL" id="JBJKFK010000079">
    <property type="protein sequence ID" value="KAL3320067.1"/>
    <property type="molecule type" value="Genomic_DNA"/>
</dbReference>
<sequence>MLLCLIDFDKNALEAADFFVDACKKRDKSINKALKLHQTTLDEVVLPLKLGENETNYEVFIPKNISRPAYLYGFLPDSKKASILDYTRVVIRKIGASLDSNPFQSPDKGQTGDKNVSLDDILSKLSHIEEKITKNQKGQRIEVNKNLNSTIDDILRTIHKEDFPPTKQTSSKKSALTVQRVNGVNTEKTNTKKSKTTPKEKPVILPTPKNVSGPVSPVSTPKTPKKSETLNKPDTLAVNERSSSAMYDKFLALSRSGEKRNLVSPPSNAKQIPNKKQKQNVSVHYS</sequence>
<dbReference type="Proteomes" id="UP001626550">
    <property type="component" value="Unassembled WGS sequence"/>
</dbReference>
<keyword evidence="3" id="KW-1185">Reference proteome</keyword>